<protein>
    <recommendedName>
        <fullName evidence="3">Nuclear transport factor 2 family protein</fullName>
    </recommendedName>
</protein>
<reference evidence="1 2" key="1">
    <citation type="submission" date="2020-04" db="EMBL/GenBank/DDBJ databases">
        <title>Novel species.</title>
        <authorList>
            <person name="Teo W.F.A."/>
            <person name="Lipun K."/>
            <person name="Srisuk N."/>
            <person name="Duangmal K."/>
        </authorList>
    </citation>
    <scope>NUCLEOTIDE SEQUENCE [LARGE SCALE GENOMIC DNA]</scope>
    <source>
        <strain evidence="1 2">K13G38</strain>
    </source>
</reference>
<organism evidence="1 2">
    <name type="scientific">Amycolatopsis acididurans</name>
    <dbReference type="NCBI Taxonomy" id="2724524"/>
    <lineage>
        <taxon>Bacteria</taxon>
        <taxon>Bacillati</taxon>
        <taxon>Actinomycetota</taxon>
        <taxon>Actinomycetes</taxon>
        <taxon>Pseudonocardiales</taxon>
        <taxon>Pseudonocardiaceae</taxon>
        <taxon>Amycolatopsis</taxon>
    </lineage>
</organism>
<evidence type="ECO:0008006" key="3">
    <source>
        <dbReference type="Google" id="ProtNLM"/>
    </source>
</evidence>
<comment type="caution">
    <text evidence="1">The sequence shown here is derived from an EMBL/GenBank/DDBJ whole genome shotgun (WGS) entry which is preliminary data.</text>
</comment>
<sequence length="159" mass="17825">MRTAALKPLRPYEPLRDLHRFADTGGQLALNLLPARIPAVPLRRKEPEPLPTARVRAVFAALLDARTGSRPLSRVQGMVHPRLYRYLGGCRPLRDLRFTLRSVRLCRVAPDAYEAGGTAHAAGRTYGLVGRFELLEPGWRCVMFDIVRPRPAAARLPVR</sequence>
<name>A0ABX1JHJ7_9PSEU</name>
<evidence type="ECO:0000313" key="1">
    <source>
        <dbReference type="EMBL" id="NKQ59277.1"/>
    </source>
</evidence>
<keyword evidence="2" id="KW-1185">Reference proteome</keyword>
<evidence type="ECO:0000313" key="2">
    <source>
        <dbReference type="Proteomes" id="UP000715441"/>
    </source>
</evidence>
<proteinExistence type="predicted"/>
<accession>A0ABX1JHJ7</accession>
<dbReference type="Pfam" id="PF20060">
    <property type="entry name" value="DUF6459"/>
    <property type="match status" value="1"/>
</dbReference>
<dbReference type="RefSeq" id="WP_168523916.1">
    <property type="nucleotide sequence ID" value="NZ_JAAXLS010000088.1"/>
</dbReference>
<dbReference type="Proteomes" id="UP000715441">
    <property type="component" value="Unassembled WGS sequence"/>
</dbReference>
<dbReference type="InterPro" id="IPR045596">
    <property type="entry name" value="DUF6459"/>
</dbReference>
<gene>
    <name evidence="1" type="ORF">HFP15_41215</name>
</gene>
<dbReference type="EMBL" id="JAAXLS010000088">
    <property type="protein sequence ID" value="NKQ59277.1"/>
    <property type="molecule type" value="Genomic_DNA"/>
</dbReference>